<dbReference type="OrthoDB" id="4145609at2759"/>
<dbReference type="EMBL" id="KN847094">
    <property type="protein sequence ID" value="KIW21912.1"/>
    <property type="molecule type" value="Genomic_DNA"/>
</dbReference>
<protein>
    <recommendedName>
        <fullName evidence="6">RING-type domain-containing protein</fullName>
    </recommendedName>
</protein>
<organism evidence="7 8">
    <name type="scientific">Cladophialophora immunda</name>
    <dbReference type="NCBI Taxonomy" id="569365"/>
    <lineage>
        <taxon>Eukaryota</taxon>
        <taxon>Fungi</taxon>
        <taxon>Dikarya</taxon>
        <taxon>Ascomycota</taxon>
        <taxon>Pezizomycotina</taxon>
        <taxon>Eurotiomycetes</taxon>
        <taxon>Chaetothyriomycetidae</taxon>
        <taxon>Chaetothyriales</taxon>
        <taxon>Herpotrichiellaceae</taxon>
        <taxon>Cladophialophora</taxon>
    </lineage>
</organism>
<dbReference type="Gene3D" id="3.30.40.10">
    <property type="entry name" value="Zinc/RING finger domain, C3HC4 (zinc finger)"/>
    <property type="match status" value="1"/>
</dbReference>
<dbReference type="GeneID" id="27351871"/>
<dbReference type="InterPro" id="IPR013083">
    <property type="entry name" value="Znf_RING/FYVE/PHD"/>
</dbReference>
<dbReference type="STRING" id="569365.A0A0D2AAX1"/>
<keyword evidence="2 5" id="KW-0863">Zinc-finger</keyword>
<dbReference type="InterPro" id="IPR016035">
    <property type="entry name" value="Acyl_Trfase/lysoPLipase"/>
</dbReference>
<dbReference type="RefSeq" id="XP_016242128.1">
    <property type="nucleotide sequence ID" value="XM_016400225.1"/>
</dbReference>
<evidence type="ECO:0000313" key="7">
    <source>
        <dbReference type="EMBL" id="KIW21912.1"/>
    </source>
</evidence>
<dbReference type="AlphaFoldDB" id="A0A0D2AAX1"/>
<dbReference type="Proteomes" id="UP000054466">
    <property type="component" value="Unassembled WGS sequence"/>
</dbReference>
<proteinExistence type="predicted"/>
<dbReference type="Pfam" id="PF01734">
    <property type="entry name" value="Patatin"/>
    <property type="match status" value="1"/>
</dbReference>
<dbReference type="GO" id="GO:0046486">
    <property type="term" value="P:glycerolipid metabolic process"/>
    <property type="evidence" value="ECO:0007669"/>
    <property type="project" value="UniProtKB-ARBA"/>
</dbReference>
<evidence type="ECO:0000256" key="4">
    <source>
        <dbReference type="ARBA" id="ARBA00023098"/>
    </source>
</evidence>
<dbReference type="PROSITE" id="PS50089">
    <property type="entry name" value="ZF_RING_2"/>
    <property type="match status" value="1"/>
</dbReference>
<dbReference type="SUPFAM" id="SSF57850">
    <property type="entry name" value="RING/U-box"/>
    <property type="match status" value="1"/>
</dbReference>
<dbReference type="HOGENOM" id="CLU_003059_1_2_1"/>
<evidence type="ECO:0000313" key="8">
    <source>
        <dbReference type="Proteomes" id="UP000054466"/>
    </source>
</evidence>
<feature type="domain" description="RING-type" evidence="6">
    <location>
        <begin position="437"/>
        <end position="483"/>
    </location>
</feature>
<dbReference type="PROSITE" id="PS00518">
    <property type="entry name" value="ZF_RING_1"/>
    <property type="match status" value="1"/>
</dbReference>
<keyword evidence="4" id="KW-0443">Lipid metabolism</keyword>
<keyword evidence="1" id="KW-0479">Metal-binding</keyword>
<dbReference type="PANTHER" id="PTHR24185">
    <property type="entry name" value="CALCIUM-INDEPENDENT PHOSPHOLIPASE A2-GAMMA"/>
    <property type="match status" value="1"/>
</dbReference>
<reference evidence="7 8" key="1">
    <citation type="submission" date="2015-01" db="EMBL/GenBank/DDBJ databases">
        <title>The Genome Sequence of Cladophialophora immunda CBS83496.</title>
        <authorList>
            <consortium name="The Broad Institute Genomics Platform"/>
            <person name="Cuomo C."/>
            <person name="de Hoog S."/>
            <person name="Gorbushina A."/>
            <person name="Stielow B."/>
            <person name="Teixiera M."/>
            <person name="Abouelleil A."/>
            <person name="Chapman S.B."/>
            <person name="Priest M."/>
            <person name="Young S.K."/>
            <person name="Wortman J."/>
            <person name="Nusbaum C."/>
            <person name="Birren B."/>
        </authorList>
    </citation>
    <scope>NUCLEOTIDE SEQUENCE [LARGE SCALE GENOMIC DNA]</scope>
    <source>
        <strain evidence="7 8">CBS 83496</strain>
    </source>
</reference>
<sequence length="671" mass="74619">MPPCRHRGWLEVADGHDTLASNGHGFTLHVSDRLDRLVEGLPYPPEQRPSLVLMLGAIRRDKALRALQGSRGECVRDFSHHADVELVLDSRTRSSQRPILFASGHQTKGLSSSEAGTVARCHRTLDLDMADAHGTSWSQAGKWPADLLSARLVAPLADVVCVFLSDFSSLEKASERLEAWIRLGAPSSLPDSVRPYLILVEDEVPTRRRRADVVRERLSRWCQGSIASVFSGQITVELPKHCSSRRSREYAPLRKAIQDQVQQSERARQETGTLFSARHMAAFFNRQLGHFRSARLEPFNFLHATRLHDPVPGQLSDSLADFIKDFRTRGSLSCLAVPLVAACLFLNHYCTTRSLFQPADVFAAFYAGPCLAAFERTAPGRGEGSLSPQTLRYLTEEKFRALFETWQAGSAGVRELHRRCLRRLKGHWQKYRTELACRRCLVAWAPEYRLTCGHRLCEACVRAEGTNSKTDPCTYRIATCPLCGSDTGEAVIYVKPTLSGHRILSIDGGGCRGIIPLTFLGELEQRLGIPGIAHRAFDIVFGTSSGGIDCVGVFHQGWSIRHCQTLFQSVARNIFVRQVTRRPRVMPNVQQAVVNFLRETLYPAEVINRALQSAFGLATLLDDPTSFAARYGIKLGLTAATVGGPMQKILFTNYNGFGHRLKECGTDRLLS</sequence>
<dbReference type="Gene3D" id="3.40.1090.10">
    <property type="entry name" value="Cytosolic phospholipase A2 catalytic domain"/>
    <property type="match status" value="1"/>
</dbReference>
<evidence type="ECO:0000259" key="6">
    <source>
        <dbReference type="PROSITE" id="PS50089"/>
    </source>
</evidence>
<dbReference type="VEuPathDB" id="FungiDB:PV07_12677"/>
<evidence type="ECO:0000256" key="3">
    <source>
        <dbReference type="ARBA" id="ARBA00022833"/>
    </source>
</evidence>
<keyword evidence="8" id="KW-1185">Reference proteome</keyword>
<dbReference type="GO" id="GO:0016020">
    <property type="term" value="C:membrane"/>
    <property type="evidence" value="ECO:0007669"/>
    <property type="project" value="TreeGrafter"/>
</dbReference>
<dbReference type="SUPFAM" id="SSF52151">
    <property type="entry name" value="FabD/lysophospholipase-like"/>
    <property type="match status" value="1"/>
</dbReference>
<dbReference type="InterPro" id="IPR002641">
    <property type="entry name" value="PNPLA_dom"/>
</dbReference>
<accession>A0A0D2AAX1</accession>
<dbReference type="GO" id="GO:0047499">
    <property type="term" value="F:calcium-independent phospholipase A2 activity"/>
    <property type="evidence" value="ECO:0007669"/>
    <property type="project" value="TreeGrafter"/>
</dbReference>
<name>A0A0D2AAX1_9EURO</name>
<dbReference type="GO" id="GO:0019369">
    <property type="term" value="P:arachidonate metabolic process"/>
    <property type="evidence" value="ECO:0007669"/>
    <property type="project" value="TreeGrafter"/>
</dbReference>
<keyword evidence="3" id="KW-0862">Zinc</keyword>
<dbReference type="PANTHER" id="PTHR24185:SF8">
    <property type="entry name" value="PNPLA DOMAIN-CONTAINING PROTEIN"/>
    <property type="match status" value="1"/>
</dbReference>
<gene>
    <name evidence="7" type="ORF">PV07_12677</name>
</gene>
<evidence type="ECO:0000256" key="1">
    <source>
        <dbReference type="ARBA" id="ARBA00022723"/>
    </source>
</evidence>
<evidence type="ECO:0000256" key="2">
    <source>
        <dbReference type="ARBA" id="ARBA00022771"/>
    </source>
</evidence>
<dbReference type="InterPro" id="IPR001841">
    <property type="entry name" value="Znf_RING"/>
</dbReference>
<evidence type="ECO:0000256" key="5">
    <source>
        <dbReference type="PROSITE-ProRule" id="PRU00175"/>
    </source>
</evidence>
<dbReference type="GO" id="GO:0008270">
    <property type="term" value="F:zinc ion binding"/>
    <property type="evidence" value="ECO:0007669"/>
    <property type="project" value="UniProtKB-KW"/>
</dbReference>
<dbReference type="InterPro" id="IPR017907">
    <property type="entry name" value="Znf_RING_CS"/>
</dbReference>